<dbReference type="RefSeq" id="WP_340330644.1">
    <property type="nucleotide sequence ID" value="NZ_JAZHOF010000006.1"/>
</dbReference>
<dbReference type="Pfam" id="PF13411">
    <property type="entry name" value="MerR_1"/>
    <property type="match status" value="1"/>
</dbReference>
<keyword evidence="2" id="KW-0805">Transcription regulation</keyword>
<dbReference type="SMART" id="SM00422">
    <property type="entry name" value="HTH_MERR"/>
    <property type="match status" value="1"/>
</dbReference>
<evidence type="ECO:0000313" key="9">
    <source>
        <dbReference type="Proteomes" id="UP001378188"/>
    </source>
</evidence>
<feature type="region of interest" description="Disordered" evidence="6">
    <location>
        <begin position="1"/>
        <end position="28"/>
    </location>
</feature>
<dbReference type="InterPro" id="IPR000551">
    <property type="entry name" value="MerR-type_HTH_dom"/>
</dbReference>
<protein>
    <submittedName>
        <fullName evidence="8">MerR family transcriptional regulator</fullName>
    </submittedName>
</protein>
<dbReference type="PROSITE" id="PS50937">
    <property type="entry name" value="HTH_MERR_2"/>
    <property type="match status" value="1"/>
</dbReference>
<evidence type="ECO:0000256" key="5">
    <source>
        <dbReference type="SAM" id="Coils"/>
    </source>
</evidence>
<feature type="coiled-coil region" evidence="5">
    <location>
        <begin position="114"/>
        <end position="144"/>
    </location>
</feature>
<keyword evidence="4" id="KW-0804">Transcription</keyword>
<sequence>MVNETGLTSARKEDSALTASGKDGASAPARSHFTIGEVAREFGFTLRALRFYEEKGLISPRRSGNRRLYSKGDLRRLRIIANGKKIGLSLDDIREILKADTGESDDTKLLKVSLDKAVRRLDALEHEQAQLQDYTREAVKLINELKTKLGRETLTAAK</sequence>
<dbReference type="GO" id="GO:0003700">
    <property type="term" value="F:DNA-binding transcription factor activity"/>
    <property type="evidence" value="ECO:0007669"/>
    <property type="project" value="InterPro"/>
</dbReference>
<dbReference type="SUPFAM" id="SSF46955">
    <property type="entry name" value="Putative DNA-binding domain"/>
    <property type="match status" value="1"/>
</dbReference>
<evidence type="ECO:0000256" key="6">
    <source>
        <dbReference type="SAM" id="MobiDB-lite"/>
    </source>
</evidence>
<dbReference type="EMBL" id="JAZHOF010000006">
    <property type="protein sequence ID" value="MEJ8572951.1"/>
    <property type="molecule type" value="Genomic_DNA"/>
</dbReference>
<keyword evidence="1" id="KW-0678">Repressor</keyword>
<dbReference type="PANTHER" id="PTHR30204:SF69">
    <property type="entry name" value="MERR-FAMILY TRANSCRIPTIONAL REGULATOR"/>
    <property type="match status" value="1"/>
</dbReference>
<keyword evidence="3" id="KW-0238">DNA-binding</keyword>
<feature type="domain" description="HTH merR-type" evidence="7">
    <location>
        <begin position="32"/>
        <end position="99"/>
    </location>
</feature>
<accession>A0AAW9RZC5</accession>
<dbReference type="PANTHER" id="PTHR30204">
    <property type="entry name" value="REDOX-CYCLING DRUG-SENSING TRANSCRIPTIONAL ACTIVATOR SOXR"/>
    <property type="match status" value="1"/>
</dbReference>
<evidence type="ECO:0000256" key="2">
    <source>
        <dbReference type="ARBA" id="ARBA00023015"/>
    </source>
</evidence>
<evidence type="ECO:0000313" key="8">
    <source>
        <dbReference type="EMBL" id="MEJ8572951.1"/>
    </source>
</evidence>
<reference evidence="8 9" key="1">
    <citation type="submission" date="2024-02" db="EMBL/GenBank/DDBJ databases">
        <title>Genome analysis and characterization of Microbaculum marinisediminis sp. nov., isolated from marine sediment.</title>
        <authorList>
            <person name="Du Z.-J."/>
            <person name="Ye Y.-Q."/>
            <person name="Zhang Z.-R."/>
            <person name="Yuan S.-M."/>
            <person name="Zhang X.-Y."/>
        </authorList>
    </citation>
    <scope>NUCLEOTIDE SEQUENCE [LARGE SCALE GENOMIC DNA]</scope>
    <source>
        <strain evidence="8 9">SDUM1044001</strain>
    </source>
</reference>
<dbReference type="InterPro" id="IPR009061">
    <property type="entry name" value="DNA-bd_dom_put_sf"/>
</dbReference>
<evidence type="ECO:0000256" key="3">
    <source>
        <dbReference type="ARBA" id="ARBA00023125"/>
    </source>
</evidence>
<dbReference type="GO" id="GO:0003677">
    <property type="term" value="F:DNA binding"/>
    <property type="evidence" value="ECO:0007669"/>
    <property type="project" value="UniProtKB-KW"/>
</dbReference>
<gene>
    <name evidence="8" type="ORF">V3328_15785</name>
</gene>
<keyword evidence="9" id="KW-1185">Reference proteome</keyword>
<dbReference type="InterPro" id="IPR047057">
    <property type="entry name" value="MerR_fam"/>
</dbReference>
<evidence type="ECO:0000256" key="4">
    <source>
        <dbReference type="ARBA" id="ARBA00023163"/>
    </source>
</evidence>
<dbReference type="Proteomes" id="UP001378188">
    <property type="component" value="Unassembled WGS sequence"/>
</dbReference>
<proteinExistence type="predicted"/>
<dbReference type="AlphaFoldDB" id="A0AAW9RZC5"/>
<dbReference type="Gene3D" id="1.10.1660.10">
    <property type="match status" value="1"/>
</dbReference>
<name>A0AAW9RZC5_9HYPH</name>
<comment type="caution">
    <text evidence="8">The sequence shown here is derived from an EMBL/GenBank/DDBJ whole genome shotgun (WGS) entry which is preliminary data.</text>
</comment>
<evidence type="ECO:0000259" key="7">
    <source>
        <dbReference type="PROSITE" id="PS50937"/>
    </source>
</evidence>
<evidence type="ECO:0000256" key="1">
    <source>
        <dbReference type="ARBA" id="ARBA00022491"/>
    </source>
</evidence>
<organism evidence="8 9">
    <name type="scientific">Microbaculum marinum</name>
    <dbReference type="NCBI Taxonomy" id="1764581"/>
    <lineage>
        <taxon>Bacteria</taxon>
        <taxon>Pseudomonadati</taxon>
        <taxon>Pseudomonadota</taxon>
        <taxon>Alphaproteobacteria</taxon>
        <taxon>Hyphomicrobiales</taxon>
        <taxon>Tepidamorphaceae</taxon>
        <taxon>Microbaculum</taxon>
    </lineage>
</organism>
<keyword evidence="5" id="KW-0175">Coiled coil</keyword>